<feature type="region of interest" description="Disordered" evidence="1">
    <location>
        <begin position="175"/>
        <end position="220"/>
    </location>
</feature>
<gene>
    <name evidence="4" type="primary">AUGUSTUS-3.0.2_10840</name>
    <name evidence="4" type="ORF">TcasGA2_TC010840</name>
</gene>
<feature type="compositionally biased region" description="Basic residues" evidence="1">
    <location>
        <begin position="270"/>
        <end position="279"/>
    </location>
</feature>
<feature type="signal peptide" evidence="2">
    <location>
        <begin position="1"/>
        <end position="21"/>
    </location>
</feature>
<keyword evidence="2" id="KW-0732">Signal</keyword>
<dbReference type="EMBL" id="KQ971307">
    <property type="protein sequence ID" value="EFA11303.1"/>
    <property type="molecule type" value="Genomic_DNA"/>
</dbReference>
<dbReference type="SUPFAM" id="SSF48371">
    <property type="entry name" value="ARM repeat"/>
    <property type="match status" value="1"/>
</dbReference>
<feature type="compositionally biased region" description="Acidic residues" evidence="1">
    <location>
        <begin position="524"/>
        <end position="558"/>
    </location>
</feature>
<feature type="compositionally biased region" description="Polar residues" evidence="1">
    <location>
        <begin position="301"/>
        <end position="332"/>
    </location>
</feature>
<feature type="compositionally biased region" description="Low complexity" evidence="1">
    <location>
        <begin position="364"/>
        <end position="380"/>
    </location>
</feature>
<feature type="region of interest" description="Disordered" evidence="1">
    <location>
        <begin position="346"/>
        <end position="586"/>
    </location>
</feature>
<feature type="compositionally biased region" description="Acidic residues" evidence="1">
    <location>
        <begin position="183"/>
        <end position="219"/>
    </location>
</feature>
<reference evidence="4 5" key="2">
    <citation type="journal article" date="2010" name="Nucleic Acids Res.">
        <title>BeetleBase in 2010: revisions to provide comprehensive genomic information for Tribolium castaneum.</title>
        <authorList>
            <person name="Kim H.S."/>
            <person name="Murphy T."/>
            <person name="Xia J."/>
            <person name="Caragea D."/>
            <person name="Park Y."/>
            <person name="Beeman R.W."/>
            <person name="Lorenzen M.D."/>
            <person name="Butcher S."/>
            <person name="Manak J.R."/>
            <person name="Brown S.J."/>
        </authorList>
    </citation>
    <scope>GENOME REANNOTATION</scope>
    <source>
        <strain evidence="4 5">Georgia GA2</strain>
    </source>
</reference>
<organism evidence="4 5">
    <name type="scientific">Tribolium castaneum</name>
    <name type="common">Red flour beetle</name>
    <dbReference type="NCBI Taxonomy" id="7070"/>
    <lineage>
        <taxon>Eukaryota</taxon>
        <taxon>Metazoa</taxon>
        <taxon>Ecdysozoa</taxon>
        <taxon>Arthropoda</taxon>
        <taxon>Hexapoda</taxon>
        <taxon>Insecta</taxon>
        <taxon>Pterygota</taxon>
        <taxon>Neoptera</taxon>
        <taxon>Endopterygota</taxon>
        <taxon>Coleoptera</taxon>
        <taxon>Polyphaga</taxon>
        <taxon>Cucujiformia</taxon>
        <taxon>Tenebrionidae</taxon>
        <taxon>Tenebrionidae incertae sedis</taxon>
        <taxon>Tribolium</taxon>
    </lineage>
</organism>
<evidence type="ECO:0000313" key="5">
    <source>
        <dbReference type="Proteomes" id="UP000007266"/>
    </source>
</evidence>
<evidence type="ECO:0000256" key="1">
    <source>
        <dbReference type="SAM" id="MobiDB-lite"/>
    </source>
</evidence>
<feature type="compositionally biased region" description="Acidic residues" evidence="1">
    <location>
        <begin position="439"/>
        <end position="451"/>
    </location>
</feature>
<evidence type="ECO:0000313" key="4">
    <source>
        <dbReference type="EMBL" id="EFA11303.1"/>
    </source>
</evidence>
<dbReference type="HOGENOM" id="CLU_465667_0_0_1"/>
<dbReference type="OMA" id="KVCANIT"/>
<dbReference type="InterPro" id="IPR031941">
    <property type="entry name" value="DUF4773"/>
</dbReference>
<dbReference type="Proteomes" id="UP000007266">
    <property type="component" value="Linkage group 1"/>
</dbReference>
<feature type="compositionally biased region" description="Basic and acidic residues" evidence="1">
    <location>
        <begin position="474"/>
        <end position="494"/>
    </location>
</feature>
<proteinExistence type="predicted"/>
<dbReference type="AlphaFoldDB" id="D6W7K2"/>
<feature type="compositionally biased region" description="Acidic residues" evidence="1">
    <location>
        <begin position="505"/>
        <end position="514"/>
    </location>
</feature>
<reference evidence="4 5" key="1">
    <citation type="journal article" date="2008" name="Nature">
        <title>The genome of the model beetle and pest Tribolium castaneum.</title>
        <authorList>
            <consortium name="Tribolium Genome Sequencing Consortium"/>
            <person name="Richards S."/>
            <person name="Gibbs R.A."/>
            <person name="Weinstock G.M."/>
            <person name="Brown S.J."/>
            <person name="Denell R."/>
            <person name="Beeman R.W."/>
            <person name="Gibbs R."/>
            <person name="Beeman R.W."/>
            <person name="Brown S.J."/>
            <person name="Bucher G."/>
            <person name="Friedrich M."/>
            <person name="Grimmelikhuijzen C.J."/>
            <person name="Klingler M."/>
            <person name="Lorenzen M."/>
            <person name="Richards S."/>
            <person name="Roth S."/>
            <person name="Schroder R."/>
            <person name="Tautz D."/>
            <person name="Zdobnov E.M."/>
            <person name="Muzny D."/>
            <person name="Gibbs R.A."/>
            <person name="Weinstock G.M."/>
            <person name="Attaway T."/>
            <person name="Bell S."/>
            <person name="Buhay C.J."/>
            <person name="Chandrabose M.N."/>
            <person name="Chavez D."/>
            <person name="Clerk-Blankenburg K.P."/>
            <person name="Cree A."/>
            <person name="Dao M."/>
            <person name="Davis C."/>
            <person name="Chacko J."/>
            <person name="Dinh H."/>
            <person name="Dugan-Rocha S."/>
            <person name="Fowler G."/>
            <person name="Garner T.T."/>
            <person name="Garnes J."/>
            <person name="Gnirke A."/>
            <person name="Hawes A."/>
            <person name="Hernandez J."/>
            <person name="Hines S."/>
            <person name="Holder M."/>
            <person name="Hume J."/>
            <person name="Jhangiani S.N."/>
            <person name="Joshi V."/>
            <person name="Khan Z.M."/>
            <person name="Jackson L."/>
            <person name="Kovar C."/>
            <person name="Kowis A."/>
            <person name="Lee S."/>
            <person name="Lewis L.R."/>
            <person name="Margolis J."/>
            <person name="Morgan M."/>
            <person name="Nazareth L.V."/>
            <person name="Nguyen N."/>
            <person name="Okwuonu G."/>
            <person name="Parker D."/>
            <person name="Richards S."/>
            <person name="Ruiz S.J."/>
            <person name="Santibanez J."/>
            <person name="Savard J."/>
            <person name="Scherer S.E."/>
            <person name="Schneider B."/>
            <person name="Sodergren E."/>
            <person name="Tautz D."/>
            <person name="Vattahil S."/>
            <person name="Villasana D."/>
            <person name="White C.S."/>
            <person name="Wright R."/>
            <person name="Park Y."/>
            <person name="Beeman R.W."/>
            <person name="Lord J."/>
            <person name="Oppert B."/>
            <person name="Lorenzen M."/>
            <person name="Brown S."/>
            <person name="Wang L."/>
            <person name="Savard J."/>
            <person name="Tautz D."/>
            <person name="Richards S."/>
            <person name="Weinstock G."/>
            <person name="Gibbs R.A."/>
            <person name="Liu Y."/>
            <person name="Worley K."/>
            <person name="Weinstock G."/>
            <person name="Elsik C.G."/>
            <person name="Reese J.T."/>
            <person name="Elhaik E."/>
            <person name="Landan G."/>
            <person name="Graur D."/>
            <person name="Arensburger P."/>
            <person name="Atkinson P."/>
            <person name="Beeman R.W."/>
            <person name="Beidler J."/>
            <person name="Brown S.J."/>
            <person name="Demuth J.P."/>
            <person name="Drury D.W."/>
            <person name="Du Y.Z."/>
            <person name="Fujiwara H."/>
            <person name="Lorenzen M."/>
            <person name="Maselli V."/>
            <person name="Osanai M."/>
            <person name="Park Y."/>
            <person name="Robertson H.M."/>
            <person name="Tu Z."/>
            <person name="Wang J.J."/>
            <person name="Wang S."/>
            <person name="Richards S."/>
            <person name="Song H."/>
            <person name="Zhang L."/>
            <person name="Sodergren E."/>
            <person name="Werner D."/>
            <person name="Stanke M."/>
            <person name="Morgenstern B."/>
            <person name="Solovyev V."/>
            <person name="Kosarev P."/>
            <person name="Brown G."/>
            <person name="Chen H.C."/>
            <person name="Ermolaeva O."/>
            <person name="Hlavina W."/>
            <person name="Kapustin Y."/>
            <person name="Kiryutin B."/>
            <person name="Kitts P."/>
            <person name="Maglott D."/>
            <person name="Pruitt K."/>
            <person name="Sapojnikov V."/>
            <person name="Souvorov A."/>
            <person name="Mackey A.J."/>
            <person name="Waterhouse R.M."/>
            <person name="Wyder S."/>
            <person name="Zdobnov E.M."/>
            <person name="Zdobnov E.M."/>
            <person name="Wyder S."/>
            <person name="Kriventseva E.V."/>
            <person name="Kadowaki T."/>
            <person name="Bork P."/>
            <person name="Aranda M."/>
            <person name="Bao R."/>
            <person name="Beermann A."/>
            <person name="Berns N."/>
            <person name="Bolognesi R."/>
            <person name="Bonneton F."/>
            <person name="Bopp D."/>
            <person name="Brown S.J."/>
            <person name="Bucher G."/>
            <person name="Butts T."/>
            <person name="Chaumot A."/>
            <person name="Denell R.E."/>
            <person name="Ferrier D.E."/>
            <person name="Friedrich M."/>
            <person name="Gordon C.M."/>
            <person name="Jindra M."/>
            <person name="Klingler M."/>
            <person name="Lan Q."/>
            <person name="Lattorff H.M."/>
            <person name="Laudet V."/>
            <person name="von Levetsow C."/>
            <person name="Liu Z."/>
            <person name="Lutz R."/>
            <person name="Lynch J.A."/>
            <person name="da Fonseca R.N."/>
            <person name="Posnien N."/>
            <person name="Reuter R."/>
            <person name="Roth S."/>
            <person name="Savard J."/>
            <person name="Schinko J.B."/>
            <person name="Schmitt C."/>
            <person name="Schoppmeier M."/>
            <person name="Schroder R."/>
            <person name="Shippy T.D."/>
            <person name="Simonnet F."/>
            <person name="Marques-Souza H."/>
            <person name="Tautz D."/>
            <person name="Tomoyasu Y."/>
            <person name="Trauner J."/>
            <person name="Van der Zee M."/>
            <person name="Vervoort M."/>
            <person name="Wittkopp N."/>
            <person name="Wimmer E.A."/>
            <person name="Yang X."/>
            <person name="Jones A.K."/>
            <person name="Sattelle D.B."/>
            <person name="Ebert P.R."/>
            <person name="Nelson D."/>
            <person name="Scott J.G."/>
            <person name="Beeman R.W."/>
            <person name="Muthukrishnan S."/>
            <person name="Kramer K.J."/>
            <person name="Arakane Y."/>
            <person name="Beeman R.W."/>
            <person name="Zhu Q."/>
            <person name="Hogenkamp D."/>
            <person name="Dixit R."/>
            <person name="Oppert B."/>
            <person name="Jiang H."/>
            <person name="Zou Z."/>
            <person name="Marshall J."/>
            <person name="Elpidina E."/>
            <person name="Vinokurov K."/>
            <person name="Oppert C."/>
            <person name="Zou Z."/>
            <person name="Evans J."/>
            <person name="Lu Z."/>
            <person name="Zhao P."/>
            <person name="Sumathipala N."/>
            <person name="Altincicek B."/>
            <person name="Vilcinskas A."/>
            <person name="Williams M."/>
            <person name="Hultmark D."/>
            <person name="Hetru C."/>
            <person name="Jiang H."/>
            <person name="Grimmelikhuijzen C.J."/>
            <person name="Hauser F."/>
            <person name="Cazzamali G."/>
            <person name="Williamson M."/>
            <person name="Park Y."/>
            <person name="Li B."/>
            <person name="Tanaka Y."/>
            <person name="Predel R."/>
            <person name="Neupert S."/>
            <person name="Schachtner J."/>
            <person name="Verleyen P."/>
            <person name="Raible F."/>
            <person name="Bork P."/>
            <person name="Friedrich M."/>
            <person name="Walden K.K."/>
            <person name="Robertson H.M."/>
            <person name="Angeli S."/>
            <person name="Foret S."/>
            <person name="Bucher G."/>
            <person name="Schuetz S."/>
            <person name="Maleszka R."/>
            <person name="Wimmer E.A."/>
            <person name="Beeman R.W."/>
            <person name="Lorenzen M."/>
            <person name="Tomoyasu Y."/>
            <person name="Miller S.C."/>
            <person name="Grossmann D."/>
            <person name="Bucher G."/>
        </authorList>
    </citation>
    <scope>NUCLEOTIDE SEQUENCE [LARGE SCALE GENOMIC DNA]</scope>
    <source>
        <strain evidence="4 5">Georgia GA2</strain>
    </source>
</reference>
<protein>
    <recommendedName>
        <fullName evidence="3">DUF4773 domain-containing protein</fullName>
    </recommendedName>
</protein>
<accession>D6W7K2</accession>
<dbReference type="STRING" id="7070.D6W7K2"/>
<feature type="compositionally biased region" description="Low complexity" evidence="1">
    <location>
        <begin position="280"/>
        <end position="297"/>
    </location>
</feature>
<sequence length="586" mass="64764">MKLSFIFELLLIFILIAFAASAVIDSKALHNSKRAITRKHGKITHKRRQDSSSNKYCSCSTKICNCCREFNIPVVSLQGPGCASLQYLKGDRLAISMSFGERVLTNTTISSKKPRPVCMPLPGGVSKFCGRVYNIGRKGDDFKACLGLELRALNDVEAALRVSCFRFGPNGLRVEPSQPLPVVEEEDNDEDDDDDDDDDDEDDYDFDDDDDDDDNEIDSVDYGTFSVFDDDFIGEYFQSESSGSKKKKVQTTKAPVRKVTRKPVITPAKTNRKPLRTVRPKPVSVRPPVKSSTSSTPAKLQVTQVSPVMNEVTSNPFDMQTSGEKVPSSSHESIAAVTAMLQGPAGEAMSQAAAEVPASPASIDTPAPTATQTTQQMPDMSTNVLTEQPGSMSQGTGLKDITEESINQNLETTTLENTDSTTTLPDNTTKAINKKDKNDESDEDDDDDDPISEVVGEVIEEEVDSAETTTKEAIQNDKDIAKPLTTKHDSKDVVDDIVDGMVDTFAEDDSESEETSTNKTNSEASDDDDDDDAEEDDEDEEEEDYEDDDDEEEEDEEEEARKARREKVKKARGRQSRDMWLARLHW</sequence>
<feature type="domain" description="DUF4773" evidence="3">
    <location>
        <begin position="56"/>
        <end position="171"/>
    </location>
</feature>
<evidence type="ECO:0000259" key="3">
    <source>
        <dbReference type="Pfam" id="PF15998"/>
    </source>
</evidence>
<keyword evidence="5" id="KW-1185">Reference proteome</keyword>
<feature type="compositionally biased region" description="Basic residues" evidence="1">
    <location>
        <begin position="562"/>
        <end position="574"/>
    </location>
</feature>
<feature type="region of interest" description="Disordered" evidence="1">
    <location>
        <begin position="239"/>
        <end position="332"/>
    </location>
</feature>
<name>D6W7K2_TRICA</name>
<feature type="chain" id="PRO_5003088897" description="DUF4773 domain-containing protein" evidence="2">
    <location>
        <begin position="22"/>
        <end position="586"/>
    </location>
</feature>
<evidence type="ECO:0000256" key="2">
    <source>
        <dbReference type="SAM" id="SignalP"/>
    </source>
</evidence>
<feature type="compositionally biased region" description="Basic residues" evidence="1">
    <location>
        <begin position="244"/>
        <end position="261"/>
    </location>
</feature>
<dbReference type="KEGG" id="tca:659126"/>
<dbReference type="Pfam" id="PF15998">
    <property type="entry name" value="DUF4773"/>
    <property type="match status" value="1"/>
</dbReference>
<dbReference type="InParanoid" id="D6W7K2"/>
<dbReference type="PANTHER" id="PTHR36299:SF3">
    <property type="entry name" value="FI03431P"/>
    <property type="match status" value="1"/>
</dbReference>
<dbReference type="OrthoDB" id="5952164at2759"/>
<feature type="compositionally biased region" description="Low complexity" evidence="1">
    <location>
        <begin position="409"/>
        <end position="429"/>
    </location>
</feature>
<dbReference type="PANTHER" id="PTHR36299">
    <property type="entry name" value="AGAP008005-PA"/>
    <property type="match status" value="1"/>
</dbReference>
<feature type="compositionally biased region" description="Polar residues" evidence="1">
    <location>
        <begin position="381"/>
        <end position="396"/>
    </location>
</feature>
<dbReference type="InterPro" id="IPR016024">
    <property type="entry name" value="ARM-type_fold"/>
</dbReference>
<dbReference type="PhylomeDB" id="D6W7K2"/>
<dbReference type="eggNOG" id="ENOG502QSUD">
    <property type="taxonomic scope" value="Eukaryota"/>
</dbReference>